<dbReference type="RefSeq" id="WP_119832680.1">
    <property type="nucleotide sequence ID" value="NZ_QYUL01000003.1"/>
</dbReference>
<dbReference type="GO" id="GO:0008168">
    <property type="term" value="F:methyltransferase activity"/>
    <property type="evidence" value="ECO:0007669"/>
    <property type="project" value="UniProtKB-KW"/>
</dbReference>
<accession>A0A418VRW2</accession>
<organism evidence="2 3">
    <name type="scientific">Azospirillum cavernae</name>
    <dbReference type="NCBI Taxonomy" id="2320860"/>
    <lineage>
        <taxon>Bacteria</taxon>
        <taxon>Pseudomonadati</taxon>
        <taxon>Pseudomonadota</taxon>
        <taxon>Alphaproteobacteria</taxon>
        <taxon>Rhodospirillales</taxon>
        <taxon>Azospirillaceae</taxon>
        <taxon>Azospirillum</taxon>
    </lineage>
</organism>
<dbReference type="SUPFAM" id="SSF53335">
    <property type="entry name" value="S-adenosyl-L-methionine-dependent methyltransferases"/>
    <property type="match status" value="1"/>
</dbReference>
<dbReference type="NCBIfam" id="TIGR01444">
    <property type="entry name" value="fkbM_fam"/>
    <property type="match status" value="1"/>
</dbReference>
<dbReference type="PANTHER" id="PTHR34203">
    <property type="entry name" value="METHYLTRANSFERASE, FKBM FAMILY PROTEIN"/>
    <property type="match status" value="1"/>
</dbReference>
<dbReference type="EMBL" id="QYUL01000003">
    <property type="protein sequence ID" value="RJF79224.1"/>
    <property type="molecule type" value="Genomic_DNA"/>
</dbReference>
<gene>
    <name evidence="2" type="ORF">D3877_20630</name>
</gene>
<evidence type="ECO:0000313" key="2">
    <source>
        <dbReference type="EMBL" id="RJF79224.1"/>
    </source>
</evidence>
<dbReference type="Gene3D" id="3.40.50.150">
    <property type="entry name" value="Vaccinia Virus protein VP39"/>
    <property type="match status" value="1"/>
</dbReference>
<comment type="caution">
    <text evidence="2">The sequence shown here is derived from an EMBL/GenBank/DDBJ whole genome shotgun (WGS) entry which is preliminary data.</text>
</comment>
<dbReference type="GO" id="GO:0032259">
    <property type="term" value="P:methylation"/>
    <property type="evidence" value="ECO:0007669"/>
    <property type="project" value="UniProtKB-KW"/>
</dbReference>
<proteinExistence type="predicted"/>
<name>A0A418VRW2_9PROT</name>
<dbReference type="Proteomes" id="UP000283458">
    <property type="component" value="Unassembled WGS sequence"/>
</dbReference>
<sequence>MTTDLLGERGDNRLLATRHGHMLVNRHDSIVGRSLDYYGEYFEQEVALFRQFVRPGDVVVDVGANIGAHTVALARLVGPTGRVLAFEPVRLNFQLLCGNLALNSLTWVDAVQGGLGARDETLRIADVAMSAEGNYGALALAELPGNRPVPINRLDGLFDHPKLRFVKIDVEGMEADVLQGSRGVLAKFRPALYVENDRLEQSRDLLSLLQSLEYDCYWFLPSFHNPANFFGVAEPLYSTGFVDDGTRVHAQGMGVNLLCIPKAANAKLAGLLPVLNVDEHPCLRACTPRFTGG</sequence>
<dbReference type="OrthoDB" id="5679686at2"/>
<feature type="domain" description="Methyltransferase FkbM" evidence="1">
    <location>
        <begin position="61"/>
        <end position="214"/>
    </location>
</feature>
<keyword evidence="3" id="KW-1185">Reference proteome</keyword>
<keyword evidence="2" id="KW-0489">Methyltransferase</keyword>
<dbReference type="InterPro" id="IPR006342">
    <property type="entry name" value="FkbM_mtfrase"/>
</dbReference>
<keyword evidence="2" id="KW-0808">Transferase</keyword>
<dbReference type="AlphaFoldDB" id="A0A418VRW2"/>
<evidence type="ECO:0000259" key="1">
    <source>
        <dbReference type="Pfam" id="PF05050"/>
    </source>
</evidence>
<reference evidence="2 3" key="1">
    <citation type="submission" date="2018-09" db="EMBL/GenBank/DDBJ databases">
        <authorList>
            <person name="Zhu H."/>
        </authorList>
    </citation>
    <scope>NUCLEOTIDE SEQUENCE [LARGE SCALE GENOMIC DNA]</scope>
    <source>
        <strain evidence="2 3">K2W22B-5</strain>
    </source>
</reference>
<dbReference type="InterPro" id="IPR029063">
    <property type="entry name" value="SAM-dependent_MTases_sf"/>
</dbReference>
<evidence type="ECO:0000313" key="3">
    <source>
        <dbReference type="Proteomes" id="UP000283458"/>
    </source>
</evidence>
<dbReference type="InterPro" id="IPR052514">
    <property type="entry name" value="SAM-dependent_MTase"/>
</dbReference>
<dbReference type="Pfam" id="PF05050">
    <property type="entry name" value="Methyltransf_21"/>
    <property type="match status" value="1"/>
</dbReference>
<protein>
    <submittedName>
        <fullName evidence="2">FkbM family methyltransferase</fullName>
    </submittedName>
</protein>
<dbReference type="PANTHER" id="PTHR34203:SF15">
    <property type="entry name" value="SLL1173 PROTEIN"/>
    <property type="match status" value="1"/>
</dbReference>